<evidence type="ECO:0000259" key="7">
    <source>
        <dbReference type="Pfam" id="PF07005"/>
    </source>
</evidence>
<comment type="caution">
    <text evidence="9">The sequence shown here is derived from an EMBL/GenBank/DDBJ whole genome shotgun (WGS) entry which is preliminary data.</text>
</comment>
<comment type="similarity">
    <text evidence="1">Belongs to the four-carbon acid sugar kinase family.</text>
</comment>
<evidence type="ECO:0000313" key="9">
    <source>
        <dbReference type="EMBL" id="MBU9737474.1"/>
    </source>
</evidence>
<dbReference type="InterPro" id="IPR031475">
    <property type="entry name" value="NBD_C"/>
</dbReference>
<dbReference type="GO" id="GO:0016301">
    <property type="term" value="F:kinase activity"/>
    <property type="evidence" value="ECO:0007669"/>
    <property type="project" value="UniProtKB-KW"/>
</dbReference>
<keyword evidence="10" id="KW-1185">Reference proteome</keyword>
<evidence type="ECO:0000256" key="1">
    <source>
        <dbReference type="ARBA" id="ARBA00005715"/>
    </source>
</evidence>
<dbReference type="EMBL" id="JAHQCW010000021">
    <property type="protein sequence ID" value="MBU9737474.1"/>
    <property type="molecule type" value="Genomic_DNA"/>
</dbReference>
<keyword evidence="6" id="KW-0119">Carbohydrate metabolism</keyword>
<evidence type="ECO:0000259" key="8">
    <source>
        <dbReference type="Pfam" id="PF17042"/>
    </source>
</evidence>
<dbReference type="Gene3D" id="3.40.50.10840">
    <property type="entry name" value="Putative sugar-binding, N-terminal domain"/>
    <property type="match status" value="1"/>
</dbReference>
<dbReference type="RefSeq" id="WP_238722000.1">
    <property type="nucleotide sequence ID" value="NZ_JAHQCW010000021.1"/>
</dbReference>
<reference evidence="9" key="1">
    <citation type="submission" date="2021-06" db="EMBL/GenBank/DDBJ databases">
        <title>Description of novel taxa of the family Lachnospiraceae.</title>
        <authorList>
            <person name="Chaplin A.V."/>
            <person name="Sokolova S.R."/>
            <person name="Pikina A.P."/>
            <person name="Korzhanova M."/>
            <person name="Belova V."/>
            <person name="Korostin D."/>
            <person name="Efimov B.A."/>
        </authorList>
    </citation>
    <scope>NUCLEOTIDE SEQUENCE</scope>
    <source>
        <strain evidence="9">ASD5720</strain>
    </source>
</reference>
<dbReference type="Gene3D" id="3.40.980.20">
    <property type="entry name" value="Four-carbon acid sugar kinase, nucleotide binding domain"/>
    <property type="match status" value="1"/>
</dbReference>
<feature type="domain" description="Four-carbon acid sugar kinase N-terminal" evidence="7">
    <location>
        <begin position="38"/>
        <end position="270"/>
    </location>
</feature>
<evidence type="ECO:0000256" key="4">
    <source>
        <dbReference type="ARBA" id="ARBA00022777"/>
    </source>
</evidence>
<proteinExistence type="inferred from homology"/>
<accession>A0A949JZJ2</accession>
<keyword evidence="4" id="KW-0418">Kinase</keyword>
<protein>
    <submittedName>
        <fullName evidence="9">Hydroxyacid dehydrogenase</fullName>
    </submittedName>
</protein>
<dbReference type="SUPFAM" id="SSF142764">
    <property type="entry name" value="YgbK-like"/>
    <property type="match status" value="1"/>
</dbReference>
<keyword evidence="5" id="KW-0067">ATP-binding</keyword>
<dbReference type="InterPro" id="IPR042213">
    <property type="entry name" value="NBD_C_sf"/>
</dbReference>
<evidence type="ECO:0000256" key="3">
    <source>
        <dbReference type="ARBA" id="ARBA00022741"/>
    </source>
</evidence>
<dbReference type="AlphaFoldDB" id="A0A949JZJ2"/>
<dbReference type="InterPro" id="IPR010737">
    <property type="entry name" value="4-carb_acid_sugar_kinase_N"/>
</dbReference>
<feature type="domain" description="Four-carbon acid sugar kinase nucleotide binding" evidence="8">
    <location>
        <begin position="299"/>
        <end position="464"/>
    </location>
</feature>
<dbReference type="InterPro" id="IPR037051">
    <property type="entry name" value="4-carb_acid_sugar_kinase_N_sf"/>
</dbReference>
<dbReference type="GO" id="GO:0005524">
    <property type="term" value="F:ATP binding"/>
    <property type="evidence" value="ECO:0007669"/>
    <property type="project" value="UniProtKB-KW"/>
</dbReference>
<name>A0A949JZJ2_9FIRM</name>
<evidence type="ECO:0000313" key="10">
    <source>
        <dbReference type="Proteomes" id="UP000712157"/>
    </source>
</evidence>
<sequence>MGEEREVQSFLKYKYPKDREEKVSSLLNQLIRENDRMLAVIDDDPTGGQTVHDINVYTNWNRKILLKAFQTPQNMFYIMTNSRSMTRAETAAVQKEIMENLVWASKETGRRFEVISRGDSTLRGHYPLETQVLAAGLPQADRKELLIPYFHEGKRYTINDIHYLQDEERLIPVGSSEFSKDKAFGYESSNLKNWIEEKTEGNVTADRVGSITLEMLRNLEFDRINAVVSDNRYSKVIINAATDMDLKVFAVCYYQMLKKGMNFIVRSASSWPKIVSGISSVPLMEAGRIVDKSNRNGGLVIVGSHVMRTTEQLNSLMESKAGLRFIEFNQHTALEPAKLAQETQKVVDVAQAAMASGVTAVIYTRRERLDWNKGSAEEELAVTNRIADAVTGIAARIRVNPRFVVVKGGITSSDIAVKAYQVTEGKILGQVAEGVPVWRLGADSRYPGMAYVIFPGNVGDKDTLRNVVEALIEH</sequence>
<dbReference type="Pfam" id="PF17042">
    <property type="entry name" value="NBD_C"/>
    <property type="match status" value="1"/>
</dbReference>
<dbReference type="Pfam" id="PF07005">
    <property type="entry name" value="SBD_N"/>
    <property type="match status" value="1"/>
</dbReference>
<evidence type="ECO:0000256" key="2">
    <source>
        <dbReference type="ARBA" id="ARBA00022679"/>
    </source>
</evidence>
<keyword evidence="2" id="KW-0808">Transferase</keyword>
<gene>
    <name evidence="9" type="ORF">KTH89_13070</name>
</gene>
<dbReference type="Proteomes" id="UP000712157">
    <property type="component" value="Unassembled WGS sequence"/>
</dbReference>
<evidence type="ECO:0000256" key="5">
    <source>
        <dbReference type="ARBA" id="ARBA00022840"/>
    </source>
</evidence>
<organism evidence="9 10">
    <name type="scientific">Diplocloster agilis</name>
    <dbReference type="NCBI Taxonomy" id="2850323"/>
    <lineage>
        <taxon>Bacteria</taxon>
        <taxon>Bacillati</taxon>
        <taxon>Bacillota</taxon>
        <taxon>Clostridia</taxon>
        <taxon>Lachnospirales</taxon>
        <taxon>Lachnospiraceae</taxon>
        <taxon>Diplocloster</taxon>
    </lineage>
</organism>
<evidence type="ECO:0000256" key="6">
    <source>
        <dbReference type="ARBA" id="ARBA00023277"/>
    </source>
</evidence>
<keyword evidence="3" id="KW-0547">Nucleotide-binding</keyword>